<dbReference type="AlphaFoldDB" id="A0A811PUL3"/>
<gene>
    <name evidence="1" type="ORF">NCGR_LOCUS31462</name>
</gene>
<name>A0A811PUL3_9POAL</name>
<comment type="caution">
    <text evidence="1">The sequence shown here is derived from an EMBL/GenBank/DDBJ whole genome shotgun (WGS) entry which is preliminary data.</text>
</comment>
<evidence type="ECO:0000313" key="2">
    <source>
        <dbReference type="Proteomes" id="UP000604825"/>
    </source>
</evidence>
<evidence type="ECO:0000313" key="1">
    <source>
        <dbReference type="EMBL" id="CAD6247250.1"/>
    </source>
</evidence>
<dbReference type="OrthoDB" id="720552at2759"/>
<sequence length="232" mass="26056">MEKQGKLSFSIPTQRRRLIKPPACLAAVADEGTGSRSTPAPQFITEFGPSETATLAAAPAIIVAPLPNFHLFRREPCDGSSSLKPAIIEEAGIVFTREPDDNPRSSSHAYGLNLPSAPAAAMDKNKAPPHQITTTGSELLRRRFKQDIAALSDHRDTEEYPQVFCKGVCFCGPGWLRLVQGSRYWKEQEEKGRYKSFLVRPSPWDRGTKTDVWLRLQPRDLWGWEEEEETRH</sequence>
<accession>A0A811PUL3</accession>
<organism evidence="1 2">
    <name type="scientific">Miscanthus lutarioriparius</name>
    <dbReference type="NCBI Taxonomy" id="422564"/>
    <lineage>
        <taxon>Eukaryota</taxon>
        <taxon>Viridiplantae</taxon>
        <taxon>Streptophyta</taxon>
        <taxon>Embryophyta</taxon>
        <taxon>Tracheophyta</taxon>
        <taxon>Spermatophyta</taxon>
        <taxon>Magnoliopsida</taxon>
        <taxon>Liliopsida</taxon>
        <taxon>Poales</taxon>
        <taxon>Poaceae</taxon>
        <taxon>PACMAD clade</taxon>
        <taxon>Panicoideae</taxon>
        <taxon>Andropogonodae</taxon>
        <taxon>Andropogoneae</taxon>
        <taxon>Saccharinae</taxon>
        <taxon>Miscanthus</taxon>
    </lineage>
</organism>
<dbReference type="EMBL" id="CAJGYO010000007">
    <property type="protein sequence ID" value="CAD6247250.1"/>
    <property type="molecule type" value="Genomic_DNA"/>
</dbReference>
<dbReference type="Proteomes" id="UP000604825">
    <property type="component" value="Unassembled WGS sequence"/>
</dbReference>
<protein>
    <submittedName>
        <fullName evidence="1">Uncharacterized protein</fullName>
    </submittedName>
</protein>
<reference evidence="1" key="1">
    <citation type="submission" date="2020-10" db="EMBL/GenBank/DDBJ databases">
        <authorList>
            <person name="Han B."/>
            <person name="Lu T."/>
            <person name="Zhao Q."/>
            <person name="Huang X."/>
            <person name="Zhao Y."/>
        </authorList>
    </citation>
    <scope>NUCLEOTIDE SEQUENCE</scope>
</reference>
<keyword evidence="2" id="KW-1185">Reference proteome</keyword>
<proteinExistence type="predicted"/>